<comment type="caution">
    <text evidence="3">The sequence shown here is derived from an EMBL/GenBank/DDBJ whole genome shotgun (WGS) entry which is preliminary data.</text>
</comment>
<dbReference type="GO" id="GO:0004035">
    <property type="term" value="F:alkaline phosphatase activity"/>
    <property type="evidence" value="ECO:0007669"/>
    <property type="project" value="UniProtKB-EC"/>
</dbReference>
<evidence type="ECO:0000259" key="2">
    <source>
        <dbReference type="Pfam" id="PF25077"/>
    </source>
</evidence>
<dbReference type="InterPro" id="IPR038607">
    <property type="entry name" value="PhoD-like_sf"/>
</dbReference>
<dbReference type="InterPro" id="IPR029052">
    <property type="entry name" value="Metallo-depent_PP-like"/>
</dbReference>
<gene>
    <name evidence="3" type="ORF">ACFPGP_05510</name>
</gene>
<keyword evidence="3" id="KW-0378">Hydrolase</keyword>
<proteinExistence type="predicted"/>
<evidence type="ECO:0000313" key="3">
    <source>
        <dbReference type="EMBL" id="MFC5176120.1"/>
    </source>
</evidence>
<dbReference type="PANTHER" id="PTHR37031:SF2">
    <property type="entry name" value="PHOD-LIKE PHOSPHATASE METALLOPHOSPHATASE DOMAIN-CONTAINING PROTEIN"/>
    <property type="match status" value="1"/>
</dbReference>
<keyword evidence="4" id="KW-1185">Reference proteome</keyword>
<dbReference type="Pfam" id="PF09423">
    <property type="entry name" value="PhoD"/>
    <property type="match status" value="1"/>
</dbReference>
<evidence type="ECO:0000313" key="4">
    <source>
        <dbReference type="Proteomes" id="UP001596087"/>
    </source>
</evidence>
<dbReference type="CDD" id="cd07389">
    <property type="entry name" value="MPP_PhoD"/>
    <property type="match status" value="1"/>
</dbReference>
<dbReference type="Proteomes" id="UP001596087">
    <property type="component" value="Unassembled WGS sequence"/>
</dbReference>
<dbReference type="Pfam" id="PF25077">
    <property type="entry name" value="DUF7800"/>
    <property type="match status" value="1"/>
</dbReference>
<reference evidence="4" key="1">
    <citation type="journal article" date="2019" name="Int. J. Syst. Evol. Microbiol.">
        <title>The Global Catalogue of Microorganisms (GCM) 10K type strain sequencing project: providing services to taxonomists for standard genome sequencing and annotation.</title>
        <authorList>
            <consortium name="The Broad Institute Genomics Platform"/>
            <consortium name="The Broad Institute Genome Sequencing Center for Infectious Disease"/>
            <person name="Wu L."/>
            <person name="Ma J."/>
        </authorList>
    </citation>
    <scope>NUCLEOTIDE SEQUENCE [LARGE SCALE GENOMIC DNA]</scope>
    <source>
        <strain evidence="4">DFY41</strain>
    </source>
</reference>
<dbReference type="EMBL" id="JBHSKD010000004">
    <property type="protein sequence ID" value="MFC5176120.1"/>
    <property type="molecule type" value="Genomic_DNA"/>
</dbReference>
<feature type="domain" description="PhoD-like phosphatase metallophosphatase" evidence="1">
    <location>
        <begin position="165"/>
        <end position="487"/>
    </location>
</feature>
<dbReference type="EC" id="3.1.3.1" evidence="3"/>
<accession>A0ABW0BFZ1</accession>
<dbReference type="InterPro" id="IPR056702">
    <property type="entry name" value="DUF7800"/>
</dbReference>
<evidence type="ECO:0000259" key="1">
    <source>
        <dbReference type="Pfam" id="PF09423"/>
    </source>
</evidence>
<dbReference type="InterPro" id="IPR018946">
    <property type="entry name" value="PhoD-like_MPP"/>
</dbReference>
<feature type="domain" description="DUF7800" evidence="2">
    <location>
        <begin position="2"/>
        <end position="102"/>
    </location>
</feature>
<name>A0ABW0BFZ1_9ACTN</name>
<dbReference type="Gene3D" id="3.60.21.70">
    <property type="entry name" value="PhoD-like phosphatase"/>
    <property type="match status" value="1"/>
</dbReference>
<dbReference type="PANTHER" id="PTHR37031">
    <property type="entry name" value="METALLOPHOSPHATASE BINDING DOMAIN PROTEIN"/>
    <property type="match status" value="1"/>
</dbReference>
<organism evidence="3 4">
    <name type="scientific">Nocardioides taihuensis</name>
    <dbReference type="NCBI Taxonomy" id="1835606"/>
    <lineage>
        <taxon>Bacteria</taxon>
        <taxon>Bacillati</taxon>
        <taxon>Actinomycetota</taxon>
        <taxon>Actinomycetes</taxon>
        <taxon>Propionibacteriales</taxon>
        <taxon>Nocardioidaceae</taxon>
        <taxon>Nocardioides</taxon>
    </lineage>
</organism>
<sequence length="577" mass="64470">MGGLVLGPLLRHVDETSGCIWVETADTATVTLRARRDAGGEPIEPGDREEHVVQVRTFAVHGHHYALVCVEGLVPGSKYPYTVEVDGEQVWPPADSPYPPSLIATLDPDKPLRLAYGSCRTSVTHDEAGNKAHGVDALHAYALRMAGVTDPAHDDDPDPGSDARWPDLVLFLGDQVYADETTDEMRAFIESRRDIEQPPWAELKDYEEYAHLYKLAWSDPANRWLLSTVPTAMIFDDHDIRDDWNTSLTWKQSMETTSWWHGRVVAGLASYWVHQHLGNMTPAQRAQDEIWREIAAYDGPDEFDASDLLDRFADRADQHPESYRWSFARDFGDQARLVVIDSRAARVLEPQHRSMLDPDEMRWLDEQLTGDVDHLLIGSSLPFLLAPGLHHMEAWSEALADGGWGRRGSKLGEKIRQAGDLEHWAAFQDGFQKVAAMVLEVASGRRGTAPGTVTFLGGDVHHSYVSEAFPSDGSRTTSRIIQAVCSPIRNPMPRRLRFLVAVMAYGVAGPVGHVVARSAKVPDSPLKWNLLKGPWFDNNLATLEVHGRGLRLWWATGKVDGKEHERPRLHRVADLTV</sequence>
<dbReference type="SUPFAM" id="SSF56300">
    <property type="entry name" value="Metallo-dependent phosphatases"/>
    <property type="match status" value="1"/>
</dbReference>
<dbReference type="RefSeq" id="WP_378587948.1">
    <property type="nucleotide sequence ID" value="NZ_JBHSKD010000004.1"/>
</dbReference>
<protein>
    <submittedName>
        <fullName evidence="3">Alkaline phosphatase D family protein</fullName>
        <ecNumber evidence="3">3.1.3.1</ecNumber>
    </submittedName>
</protein>